<organism evidence="4 5">
    <name type="scientific">Sulfoacidibacillus thermotolerans</name>
    <name type="common">Acidibacillus sulfuroxidans</name>
    <dbReference type="NCBI Taxonomy" id="1765684"/>
    <lineage>
        <taxon>Bacteria</taxon>
        <taxon>Bacillati</taxon>
        <taxon>Bacillota</taxon>
        <taxon>Bacilli</taxon>
        <taxon>Bacillales</taxon>
        <taxon>Alicyclobacillaceae</taxon>
        <taxon>Sulfoacidibacillus</taxon>
    </lineage>
</organism>
<proteinExistence type="inferred from homology"/>
<dbReference type="RefSeq" id="WP_109429902.1">
    <property type="nucleotide sequence ID" value="NZ_MPDK01000004.1"/>
</dbReference>
<dbReference type="InterPro" id="IPR036663">
    <property type="entry name" value="Fumarylacetoacetase_C_sf"/>
</dbReference>
<accession>A0A2U3DAU5</accession>
<dbReference type="PANTHER" id="PTHR42796:SF4">
    <property type="entry name" value="FUMARYLACETOACETATE HYDROLASE DOMAIN-CONTAINING PROTEIN 2A"/>
    <property type="match status" value="1"/>
</dbReference>
<evidence type="ECO:0000313" key="4">
    <source>
        <dbReference type="EMBL" id="PWI58399.1"/>
    </source>
</evidence>
<dbReference type="OrthoDB" id="9805307at2"/>
<dbReference type="Pfam" id="PF01557">
    <property type="entry name" value="FAA_hydrolase"/>
    <property type="match status" value="1"/>
</dbReference>
<keyword evidence="2" id="KW-0479">Metal-binding</keyword>
<dbReference type="EMBL" id="MPDK01000004">
    <property type="protein sequence ID" value="PWI58399.1"/>
    <property type="molecule type" value="Genomic_DNA"/>
</dbReference>
<reference evidence="4 5" key="1">
    <citation type="submission" date="2016-11" db="EMBL/GenBank/DDBJ databases">
        <title>Comparative genomics of Acidibacillus ferroxidans species.</title>
        <authorList>
            <person name="Oliveira G."/>
            <person name="Nunes G."/>
            <person name="Oliveira R."/>
            <person name="Araujo F."/>
            <person name="Salim A."/>
            <person name="Scholte L."/>
            <person name="Morais D."/>
            <person name="Nancucheo I."/>
            <person name="Johnson D.B."/>
            <person name="Grail B."/>
            <person name="Bittencourt J."/>
            <person name="Valadares R."/>
        </authorList>
    </citation>
    <scope>NUCLEOTIDE SEQUENCE [LARGE SCALE GENOMIC DNA]</scope>
    <source>
        <strain evidence="4 5">Y002</strain>
    </source>
</reference>
<sequence>MQLVTFEHQGKMKLGVKFGEFLIDLGAAAKTFAHSMTEQEITAYAAIVAGDMVGLLQVQEEGIAFVQKLVDAVRTAQLPPLNEILLAQPTVHLKAPLLRPGKIICVGKNYIDHATEMNSEPPTIPILFAKFANVINDPGAPFTKPLQSYQVDYEAELAVIIGKTAKFVKREDAFTYIAGYSCFNDLSIRDFQRRTSQWLQGKTFDGSGPLGPSLVTRDEITDPQNLTIRCFVNEEIRQQANTAEMIFDIPFLLEYISSIMTLEPGDVIATGTPSGVAAGMQEPRYLRAGDEVIVEIERLGQLRTEIV</sequence>
<dbReference type="GO" id="GO:0046872">
    <property type="term" value="F:metal ion binding"/>
    <property type="evidence" value="ECO:0007669"/>
    <property type="project" value="UniProtKB-KW"/>
</dbReference>
<evidence type="ECO:0000256" key="1">
    <source>
        <dbReference type="ARBA" id="ARBA00010211"/>
    </source>
</evidence>
<dbReference type="GO" id="GO:0019752">
    <property type="term" value="P:carboxylic acid metabolic process"/>
    <property type="evidence" value="ECO:0007669"/>
    <property type="project" value="UniProtKB-ARBA"/>
</dbReference>
<dbReference type="FunFam" id="3.90.850.10:FF:000002">
    <property type="entry name" value="2-hydroxyhepta-2,4-diene-1,7-dioate isomerase"/>
    <property type="match status" value="1"/>
</dbReference>
<dbReference type="InterPro" id="IPR011234">
    <property type="entry name" value="Fumarylacetoacetase-like_C"/>
</dbReference>
<gene>
    <name evidence="4" type="ORF">BM613_04085</name>
</gene>
<dbReference type="Gene3D" id="3.90.850.10">
    <property type="entry name" value="Fumarylacetoacetase-like, C-terminal domain"/>
    <property type="match status" value="1"/>
</dbReference>
<feature type="domain" description="Fumarylacetoacetase-like C-terminal" evidence="3">
    <location>
        <begin position="102"/>
        <end position="307"/>
    </location>
</feature>
<dbReference type="PANTHER" id="PTHR42796">
    <property type="entry name" value="FUMARYLACETOACETATE HYDROLASE DOMAIN-CONTAINING PROTEIN 2A-RELATED"/>
    <property type="match status" value="1"/>
</dbReference>
<evidence type="ECO:0000259" key="3">
    <source>
        <dbReference type="Pfam" id="PF01557"/>
    </source>
</evidence>
<dbReference type="InterPro" id="IPR051121">
    <property type="entry name" value="FAH"/>
</dbReference>
<keyword evidence="5" id="KW-1185">Reference proteome</keyword>
<protein>
    <recommendedName>
        <fullName evidence="3">Fumarylacetoacetase-like C-terminal domain-containing protein</fullName>
    </recommendedName>
</protein>
<dbReference type="GO" id="GO:0016853">
    <property type="term" value="F:isomerase activity"/>
    <property type="evidence" value="ECO:0007669"/>
    <property type="project" value="UniProtKB-ARBA"/>
</dbReference>
<dbReference type="Proteomes" id="UP000245380">
    <property type="component" value="Unassembled WGS sequence"/>
</dbReference>
<name>A0A2U3DAU5_SULT2</name>
<dbReference type="SUPFAM" id="SSF56529">
    <property type="entry name" value="FAH"/>
    <property type="match status" value="1"/>
</dbReference>
<evidence type="ECO:0000256" key="2">
    <source>
        <dbReference type="ARBA" id="ARBA00022723"/>
    </source>
</evidence>
<comment type="similarity">
    <text evidence="1">Belongs to the FAH family.</text>
</comment>
<comment type="caution">
    <text evidence="4">The sequence shown here is derived from an EMBL/GenBank/DDBJ whole genome shotgun (WGS) entry which is preliminary data.</text>
</comment>
<evidence type="ECO:0000313" key="5">
    <source>
        <dbReference type="Proteomes" id="UP000245380"/>
    </source>
</evidence>
<dbReference type="AlphaFoldDB" id="A0A2U3DAU5"/>